<gene>
    <name evidence="1" type="ORF">FHS34_008250</name>
</gene>
<keyword evidence="2" id="KW-1185">Reference proteome</keyword>
<accession>A0A7W9UVE8</accession>
<dbReference type="EMBL" id="JACHJK010000031">
    <property type="protein sequence ID" value="MBB5932730.1"/>
    <property type="molecule type" value="Genomic_DNA"/>
</dbReference>
<evidence type="ECO:0000313" key="1">
    <source>
        <dbReference type="EMBL" id="MBB5932730.1"/>
    </source>
</evidence>
<sequence>MVTDPGGPRTVPSAAAADPALRSYYTETGALKVLQSRP</sequence>
<dbReference type="Proteomes" id="UP000585836">
    <property type="component" value="Unassembled WGS sequence"/>
</dbReference>
<protein>
    <submittedName>
        <fullName evidence="1">Uncharacterized protein</fullName>
    </submittedName>
</protein>
<comment type="caution">
    <text evidence="1">The sequence shown here is derived from an EMBL/GenBank/DDBJ whole genome shotgun (WGS) entry which is preliminary data.</text>
</comment>
<proteinExistence type="predicted"/>
<evidence type="ECO:0000313" key="2">
    <source>
        <dbReference type="Proteomes" id="UP000585836"/>
    </source>
</evidence>
<reference evidence="1 2" key="1">
    <citation type="submission" date="2020-08" db="EMBL/GenBank/DDBJ databases">
        <title>Genomic Encyclopedia of Type Strains, Phase III (KMG-III): the genomes of soil and plant-associated and newly described type strains.</title>
        <authorList>
            <person name="Whitman W."/>
        </authorList>
    </citation>
    <scope>NUCLEOTIDE SEQUENCE [LARGE SCALE GENOMIC DNA]</scope>
    <source>
        <strain evidence="1 2">CECT 3313</strain>
    </source>
</reference>
<organism evidence="1 2">
    <name type="scientific">Streptomyces echinatus</name>
    <dbReference type="NCBI Taxonomy" id="67293"/>
    <lineage>
        <taxon>Bacteria</taxon>
        <taxon>Bacillati</taxon>
        <taxon>Actinomycetota</taxon>
        <taxon>Actinomycetes</taxon>
        <taxon>Kitasatosporales</taxon>
        <taxon>Streptomycetaceae</taxon>
        <taxon>Streptomyces</taxon>
    </lineage>
</organism>
<name>A0A7W9UVE8_9ACTN</name>
<dbReference type="AlphaFoldDB" id="A0A7W9UVE8"/>